<dbReference type="PANTHER" id="PTHR33221">
    <property type="entry name" value="WINGED HELIX-TURN-HELIX TRANSCRIPTIONAL REGULATOR, RRF2 FAMILY"/>
    <property type="match status" value="1"/>
</dbReference>
<dbReference type="AlphaFoldDB" id="A0A1X6YU43"/>
<dbReference type="RefSeq" id="WP_085804891.1">
    <property type="nucleotide sequence ID" value="NZ_FWFX01000003.1"/>
</dbReference>
<name>A0A1X6YU43_9RHOB</name>
<dbReference type="NCBIfam" id="TIGR00738">
    <property type="entry name" value="rrf2_super"/>
    <property type="match status" value="1"/>
</dbReference>
<evidence type="ECO:0000313" key="3">
    <source>
        <dbReference type="Proteomes" id="UP000193061"/>
    </source>
</evidence>
<dbReference type="GO" id="GO:0003700">
    <property type="term" value="F:DNA-binding transcription factor activity"/>
    <property type="evidence" value="ECO:0007669"/>
    <property type="project" value="TreeGrafter"/>
</dbReference>
<dbReference type="OrthoDB" id="9795923at2"/>
<proteinExistence type="predicted"/>
<protein>
    <submittedName>
        <fullName evidence="2">HTH-type transcriptional repressor NsrR</fullName>
    </submittedName>
</protein>
<dbReference type="InterPro" id="IPR030489">
    <property type="entry name" value="TR_Rrf2-type_CS"/>
</dbReference>
<dbReference type="Proteomes" id="UP000193061">
    <property type="component" value="Unassembled WGS sequence"/>
</dbReference>
<dbReference type="PROSITE" id="PS51197">
    <property type="entry name" value="HTH_RRF2_2"/>
    <property type="match status" value="1"/>
</dbReference>
<dbReference type="InterPro" id="IPR036390">
    <property type="entry name" value="WH_DNA-bd_sf"/>
</dbReference>
<dbReference type="SUPFAM" id="SSF46785">
    <property type="entry name" value="Winged helix' DNA-binding domain"/>
    <property type="match status" value="1"/>
</dbReference>
<dbReference type="Gene3D" id="1.10.10.10">
    <property type="entry name" value="Winged helix-like DNA-binding domain superfamily/Winged helix DNA-binding domain"/>
    <property type="match status" value="1"/>
</dbReference>
<dbReference type="GO" id="GO:0003677">
    <property type="term" value="F:DNA binding"/>
    <property type="evidence" value="ECO:0007669"/>
    <property type="project" value="UniProtKB-KW"/>
</dbReference>
<dbReference type="GO" id="GO:0005829">
    <property type="term" value="C:cytosol"/>
    <property type="evidence" value="ECO:0007669"/>
    <property type="project" value="TreeGrafter"/>
</dbReference>
<keyword evidence="1" id="KW-0238">DNA-binding</keyword>
<dbReference type="PANTHER" id="PTHR33221:SF4">
    <property type="entry name" value="HTH-TYPE TRANSCRIPTIONAL REPRESSOR NSRR"/>
    <property type="match status" value="1"/>
</dbReference>
<gene>
    <name evidence="2" type="primary">nsrR</name>
    <name evidence="2" type="ORF">ROA7450_01342</name>
</gene>
<organism evidence="2 3">
    <name type="scientific">Roseovarius albus</name>
    <dbReference type="NCBI Taxonomy" id="1247867"/>
    <lineage>
        <taxon>Bacteria</taxon>
        <taxon>Pseudomonadati</taxon>
        <taxon>Pseudomonadota</taxon>
        <taxon>Alphaproteobacteria</taxon>
        <taxon>Rhodobacterales</taxon>
        <taxon>Roseobacteraceae</taxon>
        <taxon>Roseovarius</taxon>
    </lineage>
</organism>
<dbReference type="InterPro" id="IPR036388">
    <property type="entry name" value="WH-like_DNA-bd_sf"/>
</dbReference>
<evidence type="ECO:0000256" key="1">
    <source>
        <dbReference type="ARBA" id="ARBA00023125"/>
    </source>
</evidence>
<keyword evidence="3" id="KW-1185">Reference proteome</keyword>
<sequence length="148" mass="16368">MKLNLSTDYALRVLIFLGSKPDELHSIETLSRTYNLPQSSLMKVVSELVRHGYVSSTRGRAGGIRLGKDPSDINIGDVVRAMDENLDIIDCTNCILDQRCRLKGVLSEATAAFLNVLSSYSLANLISTKDDFLVLFALPETPQHLTQK</sequence>
<dbReference type="InterPro" id="IPR000944">
    <property type="entry name" value="Tscrpt_reg_Rrf2"/>
</dbReference>
<dbReference type="PROSITE" id="PS01332">
    <property type="entry name" value="HTH_RRF2_1"/>
    <property type="match status" value="1"/>
</dbReference>
<dbReference type="EMBL" id="FWFX01000003">
    <property type="protein sequence ID" value="SLN30718.1"/>
    <property type="molecule type" value="Genomic_DNA"/>
</dbReference>
<evidence type="ECO:0000313" key="2">
    <source>
        <dbReference type="EMBL" id="SLN30718.1"/>
    </source>
</evidence>
<dbReference type="Pfam" id="PF02082">
    <property type="entry name" value="Rrf2"/>
    <property type="match status" value="1"/>
</dbReference>
<accession>A0A1X6YU43</accession>
<reference evidence="2 3" key="1">
    <citation type="submission" date="2017-03" db="EMBL/GenBank/DDBJ databases">
        <authorList>
            <person name="Afonso C.L."/>
            <person name="Miller P.J."/>
            <person name="Scott M.A."/>
            <person name="Spackman E."/>
            <person name="Goraichik I."/>
            <person name="Dimitrov K.M."/>
            <person name="Suarez D.L."/>
            <person name="Swayne D.E."/>
        </authorList>
    </citation>
    <scope>NUCLEOTIDE SEQUENCE [LARGE SCALE GENOMIC DNA]</scope>
    <source>
        <strain evidence="2 3">CECT 7450</strain>
    </source>
</reference>